<dbReference type="GO" id="GO:0016787">
    <property type="term" value="F:hydrolase activity"/>
    <property type="evidence" value="ECO:0007669"/>
    <property type="project" value="UniProtKB-KW"/>
</dbReference>
<evidence type="ECO:0000256" key="7">
    <source>
        <dbReference type="ARBA" id="ARBA00023204"/>
    </source>
</evidence>
<dbReference type="Gene3D" id="2.40.50.140">
    <property type="entry name" value="Nucleic acid-binding proteins"/>
    <property type="match status" value="1"/>
</dbReference>
<dbReference type="GO" id="GO:0003678">
    <property type="term" value="F:DNA helicase activity"/>
    <property type="evidence" value="ECO:0007669"/>
    <property type="project" value="TreeGrafter"/>
</dbReference>
<dbReference type="Pfam" id="PF19833">
    <property type="entry name" value="RecG_dom3_C"/>
    <property type="match status" value="1"/>
</dbReference>
<evidence type="ECO:0000313" key="12">
    <source>
        <dbReference type="Proteomes" id="UP000178429"/>
    </source>
</evidence>
<keyword evidence="1" id="KW-0547">Nucleotide-binding</keyword>
<protein>
    <recommendedName>
        <fullName evidence="8">Probable DNA 3'-5' helicase RecG</fullName>
    </recommendedName>
</protein>
<dbReference type="GO" id="GO:0006281">
    <property type="term" value="P:DNA repair"/>
    <property type="evidence" value="ECO:0007669"/>
    <property type="project" value="UniProtKB-KW"/>
</dbReference>
<evidence type="ECO:0000313" key="11">
    <source>
        <dbReference type="EMBL" id="OGM68828.1"/>
    </source>
</evidence>
<dbReference type="InterPro" id="IPR045562">
    <property type="entry name" value="RecG_dom3_C"/>
</dbReference>
<feature type="domain" description="Helicase ATP-binding" evidence="9">
    <location>
        <begin position="280"/>
        <end position="432"/>
    </location>
</feature>
<evidence type="ECO:0000256" key="5">
    <source>
        <dbReference type="ARBA" id="ARBA00022840"/>
    </source>
</evidence>
<dbReference type="SUPFAM" id="SSF50249">
    <property type="entry name" value="Nucleic acid-binding proteins"/>
    <property type="match status" value="1"/>
</dbReference>
<evidence type="ECO:0000256" key="1">
    <source>
        <dbReference type="ARBA" id="ARBA00022741"/>
    </source>
</evidence>
<dbReference type="PROSITE" id="PS51194">
    <property type="entry name" value="HELICASE_CTER"/>
    <property type="match status" value="1"/>
</dbReference>
<accession>A0A1F8BZV0</accession>
<evidence type="ECO:0000256" key="8">
    <source>
        <dbReference type="ARBA" id="ARBA00049819"/>
    </source>
</evidence>
<dbReference type="EMBL" id="MGHL01000017">
    <property type="protein sequence ID" value="OGM68828.1"/>
    <property type="molecule type" value="Genomic_DNA"/>
</dbReference>
<dbReference type="PANTHER" id="PTHR47964:SF1">
    <property type="entry name" value="ATP-DEPENDENT DNA HELICASE HOMOLOG RECG, CHLOROPLASTIC"/>
    <property type="match status" value="1"/>
</dbReference>
<evidence type="ECO:0000256" key="4">
    <source>
        <dbReference type="ARBA" id="ARBA00022806"/>
    </source>
</evidence>
<dbReference type="Pfam" id="PF00271">
    <property type="entry name" value="Helicase_C"/>
    <property type="match status" value="1"/>
</dbReference>
<dbReference type="InterPro" id="IPR012340">
    <property type="entry name" value="NA-bd_OB-fold"/>
</dbReference>
<reference evidence="11 12" key="1">
    <citation type="journal article" date="2016" name="Nat. Commun.">
        <title>Thousands of microbial genomes shed light on interconnected biogeochemical processes in an aquifer system.</title>
        <authorList>
            <person name="Anantharaman K."/>
            <person name="Brown C.T."/>
            <person name="Hug L.A."/>
            <person name="Sharon I."/>
            <person name="Castelle C.J."/>
            <person name="Probst A.J."/>
            <person name="Thomas B.C."/>
            <person name="Singh A."/>
            <person name="Wilkins M.J."/>
            <person name="Karaoz U."/>
            <person name="Brodie E.L."/>
            <person name="Williams K.H."/>
            <person name="Hubbard S.S."/>
            <person name="Banfield J.F."/>
        </authorList>
    </citation>
    <scope>NUCLEOTIDE SEQUENCE [LARGE SCALE GENOMIC DNA]</scope>
</reference>
<dbReference type="Proteomes" id="UP000178429">
    <property type="component" value="Unassembled WGS sequence"/>
</dbReference>
<keyword evidence="4 11" id="KW-0347">Helicase</keyword>
<keyword evidence="2" id="KW-0227">DNA damage</keyword>
<dbReference type="AlphaFoldDB" id="A0A1F8BZV0"/>
<dbReference type="PANTHER" id="PTHR47964">
    <property type="entry name" value="ATP-DEPENDENT DNA HELICASE HOMOLOG RECG, CHLOROPLASTIC"/>
    <property type="match status" value="1"/>
</dbReference>
<dbReference type="GO" id="GO:0003677">
    <property type="term" value="F:DNA binding"/>
    <property type="evidence" value="ECO:0007669"/>
    <property type="project" value="UniProtKB-KW"/>
</dbReference>
<dbReference type="GO" id="GO:0005524">
    <property type="term" value="F:ATP binding"/>
    <property type="evidence" value="ECO:0007669"/>
    <property type="project" value="UniProtKB-KW"/>
</dbReference>
<dbReference type="SMART" id="SM00487">
    <property type="entry name" value="DEXDc"/>
    <property type="match status" value="1"/>
</dbReference>
<keyword evidence="5" id="KW-0067">ATP-binding</keyword>
<name>A0A1F8BZV0_9BACT</name>
<dbReference type="InterPro" id="IPR033454">
    <property type="entry name" value="RecG_wedge"/>
</dbReference>
<dbReference type="PROSITE" id="PS51192">
    <property type="entry name" value="HELICASE_ATP_BIND_1"/>
    <property type="match status" value="1"/>
</dbReference>
<evidence type="ECO:0000256" key="6">
    <source>
        <dbReference type="ARBA" id="ARBA00023125"/>
    </source>
</evidence>
<dbReference type="InterPro" id="IPR027417">
    <property type="entry name" value="P-loop_NTPase"/>
</dbReference>
<proteinExistence type="predicted"/>
<dbReference type="SUPFAM" id="SSF52540">
    <property type="entry name" value="P-loop containing nucleoside triphosphate hydrolases"/>
    <property type="match status" value="2"/>
</dbReference>
<evidence type="ECO:0000256" key="3">
    <source>
        <dbReference type="ARBA" id="ARBA00022801"/>
    </source>
</evidence>
<dbReference type="InterPro" id="IPR001650">
    <property type="entry name" value="Helicase_C-like"/>
</dbReference>
<dbReference type="NCBIfam" id="NF008168">
    <property type="entry name" value="PRK10917.2-2"/>
    <property type="match status" value="1"/>
</dbReference>
<keyword evidence="7" id="KW-0234">DNA repair</keyword>
<dbReference type="SMART" id="SM00490">
    <property type="entry name" value="HELICc"/>
    <property type="match status" value="1"/>
</dbReference>
<dbReference type="Pfam" id="PF17191">
    <property type="entry name" value="RecG_wedge"/>
    <property type="match status" value="1"/>
</dbReference>
<sequence length="656" mass="72763">MDFSSSVGQLPFVGTTYVDRLAKLGINTIGDLLHHVPHRYDDFRQIESVASLEPGEVVTVRGEIVSIVNQYTRSGRKIQIAKIADDTGTIYVFWFNQPFLIRTLPVGTKVSLAGKIGWWSRAKAIVSPEYEIINVGPPGGEASTHTGRLVPVYHETAGVSSKWLRSRIKTAFEKIDPKEFKDFLSKETLKKLNLTSFLTAIKDVHYPKNLEAAKNARRRLALNELLDLQSANIKKRKQWQKNKVSYQLTVSQPSVNQFISSLPFELTTAQKFTVKEILEDLQKNIPMNRLLEGDVGSGKTVVAAAAAYVAFVNGHQTVLMAPTQILATQHFETLKALFGSFGARVSLITSAITKQSLGRADIIVGTHALIHTKARTTDAALVIIDEQHKFGVEQREHLTKGTSSPHVLTMTATPIPRTVALTFYGDLDLSTLDELPPGRQKITTWVVPETKRASAYNWIRSQITSNQSQVFVICPLIDESEKETLKHVKSAKEEYLKLKKVFADFKVDLLHGRLKGKQKEKVMANFKNGQTAILVSTPVVEVGMDVPNATIMVIETADRFGLASLHQLRGRIGRGAKKSYCLLFAEDPSQKAIERLEALKTTKSGRQLAELDLKLRGPGEIWGSRQSGIPELTIATWSDIDLIKASKKVAEELVGP</sequence>
<dbReference type="InterPro" id="IPR014001">
    <property type="entry name" value="Helicase_ATP-bd"/>
</dbReference>
<dbReference type="Gene3D" id="3.40.50.300">
    <property type="entry name" value="P-loop containing nucleotide triphosphate hydrolases"/>
    <property type="match status" value="2"/>
</dbReference>
<keyword evidence="3" id="KW-0378">Hydrolase</keyword>
<dbReference type="CDD" id="cd04488">
    <property type="entry name" value="RecG_wedge_OBF"/>
    <property type="match status" value="1"/>
</dbReference>
<dbReference type="InterPro" id="IPR047112">
    <property type="entry name" value="RecG/Mfd"/>
</dbReference>
<organism evidence="11 12">
    <name type="scientific">Candidatus Woesebacteria bacterium RIFCSPLOWO2_01_FULL_44_14</name>
    <dbReference type="NCBI Taxonomy" id="1802525"/>
    <lineage>
        <taxon>Bacteria</taxon>
        <taxon>Candidatus Woeseibacteriota</taxon>
    </lineage>
</organism>
<gene>
    <name evidence="11" type="ORF">A2975_00455</name>
</gene>
<dbReference type="STRING" id="1802525.A2975_00455"/>
<comment type="caution">
    <text evidence="11">The sequence shown here is derived from an EMBL/GenBank/DDBJ whole genome shotgun (WGS) entry which is preliminary data.</text>
</comment>
<feature type="domain" description="Helicase C-terminal" evidence="10">
    <location>
        <begin position="451"/>
        <end position="614"/>
    </location>
</feature>
<dbReference type="Pfam" id="PF00270">
    <property type="entry name" value="DEAD"/>
    <property type="match status" value="1"/>
</dbReference>
<evidence type="ECO:0000256" key="2">
    <source>
        <dbReference type="ARBA" id="ARBA00022763"/>
    </source>
</evidence>
<evidence type="ECO:0000259" key="10">
    <source>
        <dbReference type="PROSITE" id="PS51194"/>
    </source>
</evidence>
<evidence type="ECO:0000259" key="9">
    <source>
        <dbReference type="PROSITE" id="PS51192"/>
    </source>
</evidence>
<dbReference type="NCBIfam" id="NF008165">
    <property type="entry name" value="PRK10917.1-3"/>
    <property type="match status" value="1"/>
</dbReference>
<dbReference type="InterPro" id="IPR011545">
    <property type="entry name" value="DEAD/DEAH_box_helicase_dom"/>
</dbReference>
<keyword evidence="6" id="KW-0238">DNA-binding</keyword>